<keyword evidence="8" id="KW-0813">Transport</keyword>
<dbReference type="InterPro" id="IPR036058">
    <property type="entry name" value="Kazal_dom_sf"/>
</dbReference>
<dbReference type="EMBL" id="OV696688">
    <property type="protein sequence ID" value="CAH1258247.1"/>
    <property type="molecule type" value="Genomic_DNA"/>
</dbReference>
<feature type="transmembrane region" description="Helical" evidence="8">
    <location>
        <begin position="435"/>
        <end position="455"/>
    </location>
</feature>
<keyword evidence="3" id="KW-1003">Cell membrane</keyword>
<feature type="transmembrane region" description="Helical" evidence="8">
    <location>
        <begin position="151"/>
        <end position="172"/>
    </location>
</feature>
<feature type="transmembrane region" description="Helical" evidence="8">
    <location>
        <begin position="277"/>
        <end position="304"/>
    </location>
</feature>
<dbReference type="InterPro" id="IPR002350">
    <property type="entry name" value="Kazal_dom"/>
</dbReference>
<evidence type="ECO:0000313" key="11">
    <source>
        <dbReference type="EMBL" id="CAH1258247.1"/>
    </source>
</evidence>
<dbReference type="NCBIfam" id="TIGR00805">
    <property type="entry name" value="oat"/>
    <property type="match status" value="1"/>
</dbReference>
<feature type="transmembrane region" description="Helical" evidence="8">
    <location>
        <begin position="112"/>
        <end position="131"/>
    </location>
</feature>
<dbReference type="PANTHER" id="PTHR11388">
    <property type="entry name" value="ORGANIC ANION TRANSPORTER"/>
    <property type="match status" value="1"/>
</dbReference>
<evidence type="ECO:0000256" key="2">
    <source>
        <dbReference type="ARBA" id="ARBA00009657"/>
    </source>
</evidence>
<dbReference type="GO" id="GO:0006811">
    <property type="term" value="P:monoatomic ion transport"/>
    <property type="evidence" value="ECO:0007669"/>
    <property type="project" value="UniProtKB-KW"/>
</dbReference>
<dbReference type="SUPFAM" id="SSF103473">
    <property type="entry name" value="MFS general substrate transporter"/>
    <property type="match status" value="1"/>
</dbReference>
<feature type="domain" description="Kazal-like" evidence="10">
    <location>
        <begin position="517"/>
        <end position="564"/>
    </location>
</feature>
<keyword evidence="4 8" id="KW-0812">Transmembrane</keyword>
<keyword evidence="6 8" id="KW-0472">Membrane</keyword>
<dbReference type="Pfam" id="PF03137">
    <property type="entry name" value="OATP"/>
    <property type="match status" value="1"/>
</dbReference>
<name>A0A8J9ZQH3_BRALA</name>
<feature type="transmembrane region" description="Helical" evidence="8">
    <location>
        <begin position="179"/>
        <end position="202"/>
    </location>
</feature>
<dbReference type="Pfam" id="PF07648">
    <property type="entry name" value="Kazal_2"/>
    <property type="match status" value="1"/>
</dbReference>
<keyword evidence="8" id="KW-0406">Ion transport</keyword>
<protein>
    <recommendedName>
        <fullName evidence="8">Solute carrier organic anion transporter family member</fullName>
    </recommendedName>
</protein>
<feature type="transmembrane region" description="Helical" evidence="8">
    <location>
        <begin position="587"/>
        <end position="611"/>
    </location>
</feature>
<dbReference type="Proteomes" id="UP000838412">
    <property type="component" value="Chromosome 3"/>
</dbReference>
<dbReference type="InterPro" id="IPR036259">
    <property type="entry name" value="MFS_trans_sf"/>
</dbReference>
<keyword evidence="12" id="KW-1185">Reference proteome</keyword>
<keyword evidence="5 8" id="KW-1133">Transmembrane helix</keyword>
<gene>
    <name evidence="11" type="primary">SLCO1B3</name>
    <name evidence="11" type="ORF">BLAG_LOCUS15880</name>
</gene>
<dbReference type="SUPFAM" id="SSF100895">
    <property type="entry name" value="Kazal-type serine protease inhibitors"/>
    <property type="match status" value="1"/>
</dbReference>
<dbReference type="GO" id="GO:0015347">
    <property type="term" value="F:sodium-independent organic anion transmembrane transporter activity"/>
    <property type="evidence" value="ECO:0007669"/>
    <property type="project" value="TreeGrafter"/>
</dbReference>
<dbReference type="CDD" id="cd17336">
    <property type="entry name" value="MFS_SLCO_OATP"/>
    <property type="match status" value="1"/>
</dbReference>
<evidence type="ECO:0000256" key="3">
    <source>
        <dbReference type="ARBA" id="ARBA00022475"/>
    </source>
</evidence>
<keyword evidence="7" id="KW-1015">Disulfide bond</keyword>
<proteinExistence type="inferred from homology"/>
<evidence type="ECO:0000256" key="1">
    <source>
        <dbReference type="ARBA" id="ARBA00004651"/>
    </source>
</evidence>
<feature type="transmembrane region" description="Helical" evidence="8">
    <location>
        <begin position="632"/>
        <end position="655"/>
    </location>
</feature>
<comment type="subcellular location">
    <subcellularLocation>
        <location evidence="1 8">Cell membrane</location>
        <topology evidence="1 8">Multi-pass membrane protein</topology>
    </subcellularLocation>
</comment>
<comment type="similarity">
    <text evidence="2 8">Belongs to the organo anion transporter (TC 2.A.60) family.</text>
</comment>
<evidence type="ECO:0000256" key="7">
    <source>
        <dbReference type="ARBA" id="ARBA00023157"/>
    </source>
</evidence>
<feature type="transmembrane region" description="Helical" evidence="8">
    <location>
        <begin position="239"/>
        <end position="265"/>
    </location>
</feature>
<feature type="transmembrane region" description="Helical" evidence="8">
    <location>
        <begin position="324"/>
        <end position="348"/>
    </location>
</feature>
<evidence type="ECO:0000256" key="6">
    <source>
        <dbReference type="ARBA" id="ARBA00023136"/>
    </source>
</evidence>
<feature type="transmembrane region" description="Helical" evidence="8">
    <location>
        <begin position="396"/>
        <end position="415"/>
    </location>
</feature>
<feature type="transmembrane region" description="Helical" evidence="8">
    <location>
        <begin position="467"/>
        <end position="487"/>
    </location>
</feature>
<evidence type="ECO:0000256" key="4">
    <source>
        <dbReference type="ARBA" id="ARBA00022692"/>
    </source>
</evidence>
<dbReference type="OrthoDB" id="5062115at2759"/>
<organism evidence="11 12">
    <name type="scientific">Branchiostoma lanceolatum</name>
    <name type="common">Common lancelet</name>
    <name type="synonym">Amphioxus lanceolatum</name>
    <dbReference type="NCBI Taxonomy" id="7740"/>
    <lineage>
        <taxon>Eukaryota</taxon>
        <taxon>Metazoa</taxon>
        <taxon>Chordata</taxon>
        <taxon>Cephalochordata</taxon>
        <taxon>Leptocardii</taxon>
        <taxon>Amphioxiformes</taxon>
        <taxon>Branchiostomatidae</taxon>
        <taxon>Branchiostoma</taxon>
    </lineage>
</organism>
<accession>A0A8J9ZQH3</accession>
<feature type="region of interest" description="Disordered" evidence="9">
    <location>
        <begin position="44"/>
        <end position="64"/>
    </location>
</feature>
<dbReference type="GO" id="GO:0043252">
    <property type="term" value="P:sodium-independent organic anion transport"/>
    <property type="evidence" value="ECO:0007669"/>
    <property type="project" value="TreeGrafter"/>
</dbReference>
<evidence type="ECO:0000259" key="10">
    <source>
        <dbReference type="Pfam" id="PF07648"/>
    </source>
</evidence>
<reference evidence="11" key="1">
    <citation type="submission" date="2022-01" db="EMBL/GenBank/DDBJ databases">
        <authorList>
            <person name="Braso-Vives M."/>
        </authorList>
    </citation>
    <scope>NUCLEOTIDE SEQUENCE</scope>
</reference>
<dbReference type="Gene3D" id="1.20.1250.20">
    <property type="entry name" value="MFS general substrate transporter like domains"/>
    <property type="match status" value="1"/>
</dbReference>
<evidence type="ECO:0000313" key="12">
    <source>
        <dbReference type="Proteomes" id="UP000838412"/>
    </source>
</evidence>
<dbReference type="AlphaFoldDB" id="A0A8J9ZQH3"/>
<dbReference type="Gene3D" id="3.30.60.30">
    <property type="match status" value="1"/>
</dbReference>
<feature type="transmembrane region" description="Helical" evidence="8">
    <location>
        <begin position="675"/>
        <end position="697"/>
    </location>
</feature>
<evidence type="ECO:0000256" key="9">
    <source>
        <dbReference type="SAM" id="MobiDB-lite"/>
    </source>
</evidence>
<dbReference type="InterPro" id="IPR004156">
    <property type="entry name" value="OATP"/>
</dbReference>
<evidence type="ECO:0000256" key="8">
    <source>
        <dbReference type="RuleBase" id="RU362056"/>
    </source>
</evidence>
<dbReference type="PANTHER" id="PTHR11388:SF157">
    <property type="entry name" value="SOLUTE CARRIER ORGANIC ANION TRANSPORTER FAMILY MEMBER 2A1-LIKE"/>
    <property type="match status" value="1"/>
</dbReference>
<evidence type="ECO:0000256" key="5">
    <source>
        <dbReference type="ARBA" id="ARBA00022989"/>
    </source>
</evidence>
<dbReference type="GO" id="GO:0016323">
    <property type="term" value="C:basolateral plasma membrane"/>
    <property type="evidence" value="ECO:0007669"/>
    <property type="project" value="TreeGrafter"/>
</dbReference>
<sequence>MYCTCWFLPNCKKLIHFFRSTDTRSSTRENRYFHCHKLHTNRQKMPTHQENGTAGGETPNDVKAGGSGTNFANGYHGEKSAEKPVDDAETTVSCGLGSWRPNCIQKCANAKMFCFVLAWFMFFEGLMYSGFFKGAITSLEKQFRMTSSVSGTLATVAEITTVVVVTFVTYIGGKSHRPIIVGAGSILLGLGSILMGVTHWWVEIYDYGGAGQNLTTNQCTAGNGSDSCDQGASTGLHPLFPVLVVAQIIIGLGNTPMMTLGIAYLDDHVKKADSSLYLASCWLMLVLAPAVGFLLSAITLTWWVDLDRVDVSTVAISPLDPRWLGAWWLGFLFSGGLLVMMGVPFFCFPRALKKPDDDWEDIVPDSPKMVDTGKEGPKDVVVGMFRALKRILTNTIYMGITFMQVSALSVTYAFGVFMPKFLESHFQLAASDANSLIGLATIPGAAVGLFFGGFITKKFKWKSIRCINFCALTNVVVVIMYGGLWAFTCDNPFIPGLTLPYRSENATNGITLQAQCNTACNCSAERFDPVCGTDWMTYYSPCHAGCAGTTYTGPLATNYTDCSCVVAPTFSATPGKCFTACSARAQGFVALMFFMAFLAAAGQAPAFMVLLRSVSEADKSFALGLNYMAQRLFASIPSPIYFGAAIDGACLLWQTTCGQRGNCWLYDNTRFRQSYLGLATALQLLSIVFLVVAWLAVYRRKRNQDAKEDGDNGEESRKTKDRRPMWPLSLFQRPITRRYSEERIGPFALYDPRSLTYSTETINEGYTSNAMVNPAFVIESATQI</sequence>